<evidence type="ECO:0000313" key="2">
    <source>
        <dbReference type="EMBL" id="JAP07439.1"/>
    </source>
</evidence>
<feature type="non-terminal residue" evidence="2">
    <location>
        <position position="1"/>
    </location>
</feature>
<accession>A0A0V0GH26</accession>
<evidence type="ECO:0000256" key="1">
    <source>
        <dbReference type="SAM" id="Phobius"/>
    </source>
</evidence>
<feature type="transmembrane region" description="Helical" evidence="1">
    <location>
        <begin position="16"/>
        <end position="33"/>
    </location>
</feature>
<protein>
    <submittedName>
        <fullName evidence="2">Putative ovule protein</fullName>
    </submittedName>
</protein>
<dbReference type="EMBL" id="GEDG01038743">
    <property type="protein sequence ID" value="JAP07439.1"/>
    <property type="molecule type" value="Transcribed_RNA"/>
</dbReference>
<proteinExistence type="predicted"/>
<reference evidence="2" key="1">
    <citation type="submission" date="2015-12" db="EMBL/GenBank/DDBJ databases">
        <title>Gene expression during late stages of embryo sac development: a critical building block for successful pollen-pistil interactions.</title>
        <authorList>
            <person name="Liu Y."/>
            <person name="Joly V."/>
            <person name="Sabar M."/>
            <person name="Matton D.P."/>
        </authorList>
    </citation>
    <scope>NUCLEOTIDE SEQUENCE</scope>
</reference>
<keyword evidence="1" id="KW-1133">Transmembrane helix</keyword>
<name>A0A0V0GH26_SOLCH</name>
<sequence length="94" mass="11135">QTITSLHYPCFSAEKLFFSLYPSLAVLSLYLFSRSLRLQYLYLLIFKRLGFVDSSHYFATKPYLSIHFRAYRSVFRSICFGSSRICPVRRLKKC</sequence>
<organism evidence="2">
    <name type="scientific">Solanum chacoense</name>
    <name type="common">Chaco potato</name>
    <dbReference type="NCBI Taxonomy" id="4108"/>
    <lineage>
        <taxon>Eukaryota</taxon>
        <taxon>Viridiplantae</taxon>
        <taxon>Streptophyta</taxon>
        <taxon>Embryophyta</taxon>
        <taxon>Tracheophyta</taxon>
        <taxon>Spermatophyta</taxon>
        <taxon>Magnoliopsida</taxon>
        <taxon>eudicotyledons</taxon>
        <taxon>Gunneridae</taxon>
        <taxon>Pentapetalae</taxon>
        <taxon>asterids</taxon>
        <taxon>lamiids</taxon>
        <taxon>Solanales</taxon>
        <taxon>Solanaceae</taxon>
        <taxon>Solanoideae</taxon>
        <taxon>Solaneae</taxon>
        <taxon>Solanum</taxon>
    </lineage>
</organism>
<keyword evidence="1" id="KW-0812">Transmembrane</keyword>
<dbReference type="AlphaFoldDB" id="A0A0V0GH26"/>
<keyword evidence="1" id="KW-0472">Membrane</keyword>